<dbReference type="InterPro" id="IPR036390">
    <property type="entry name" value="WH_DNA-bd_sf"/>
</dbReference>
<keyword evidence="5" id="KW-0418">Kinase</keyword>
<keyword evidence="4" id="KW-0238">DNA-binding</keyword>
<comment type="similarity">
    <text evidence="2">Belongs to the ROK (NagC/XylR) family.</text>
</comment>
<dbReference type="EMBL" id="BAUU01000008">
    <property type="protein sequence ID" value="GAE30049.1"/>
    <property type="molecule type" value="Genomic_DNA"/>
</dbReference>
<evidence type="ECO:0000313" key="6">
    <source>
        <dbReference type="Proteomes" id="UP000018895"/>
    </source>
</evidence>
<dbReference type="Gene3D" id="3.30.420.40">
    <property type="match status" value="2"/>
</dbReference>
<dbReference type="STRING" id="1236971.JCM9152_1445"/>
<evidence type="ECO:0000256" key="4">
    <source>
        <dbReference type="ARBA" id="ARBA00023125"/>
    </source>
</evidence>
<evidence type="ECO:0000256" key="3">
    <source>
        <dbReference type="ARBA" id="ARBA00022629"/>
    </source>
</evidence>
<name>W4QFE1_9BACI</name>
<gene>
    <name evidence="5" type="ORF">JCM9152_1445</name>
</gene>
<dbReference type="PANTHER" id="PTHR18964:SF149">
    <property type="entry name" value="BIFUNCTIONAL UDP-N-ACETYLGLUCOSAMINE 2-EPIMERASE_N-ACETYLMANNOSAMINE KINASE"/>
    <property type="match status" value="1"/>
</dbReference>
<dbReference type="PROSITE" id="PS01125">
    <property type="entry name" value="ROK"/>
    <property type="match status" value="1"/>
</dbReference>
<organism evidence="5 6">
    <name type="scientific">Halalkalibacter hemicellulosilyticusJCM 9152</name>
    <dbReference type="NCBI Taxonomy" id="1236971"/>
    <lineage>
        <taxon>Bacteria</taxon>
        <taxon>Bacillati</taxon>
        <taxon>Bacillota</taxon>
        <taxon>Bacilli</taxon>
        <taxon>Bacillales</taxon>
        <taxon>Bacillaceae</taxon>
        <taxon>Halalkalibacter</taxon>
    </lineage>
</organism>
<dbReference type="AlphaFoldDB" id="W4QFE1"/>
<dbReference type="InterPro" id="IPR043129">
    <property type="entry name" value="ATPase_NBD"/>
</dbReference>
<evidence type="ECO:0000256" key="2">
    <source>
        <dbReference type="ARBA" id="ARBA00006479"/>
    </source>
</evidence>
<dbReference type="PANTHER" id="PTHR18964">
    <property type="entry name" value="ROK (REPRESSOR, ORF, KINASE) FAMILY"/>
    <property type="match status" value="1"/>
</dbReference>
<dbReference type="GO" id="GO:0016301">
    <property type="term" value="F:kinase activity"/>
    <property type="evidence" value="ECO:0007669"/>
    <property type="project" value="UniProtKB-KW"/>
</dbReference>
<evidence type="ECO:0000313" key="5">
    <source>
        <dbReference type="EMBL" id="GAE30049.1"/>
    </source>
</evidence>
<dbReference type="InterPro" id="IPR011991">
    <property type="entry name" value="ArsR-like_HTH"/>
</dbReference>
<sequence>MTRTHITGSFQLMKSLNRSVILTIIREYGPISRADIAKQTKLTPPTVTNIVSELLETGIVKESAIGKSKGGRKPILLTIEAKHSYIIGVDVGGRSIRAVLTDLDATIEHQVTHVLPKEMNEHTFLNVLKEVITDVLSHSSCPKEKMIGIGVGMHGIVDHTDGIALYAPNFNLSNIPIKQELEDYFEITTYVENDARALALGESWFGNGKDIDHVLCMNVGTGIGAGIILNNELFYGHHGTAGEIGHTVVDMHGKRCQCGNDGCLQTIASSEALQQRALEALGSGRKSMLMKNNLSGKVIHECAMAGDELAIELLEETGTYLGIAIINIIHFMNPEKVIIGGGVSKAGDFILEPLKKVVQTKALTEQARNTEIVLSHLGDNGTVIGAVTIVLKQIFSRNSAVS</sequence>
<reference evidence="5" key="1">
    <citation type="journal article" date="2014" name="Genome Announc.">
        <title>Draft Genome Sequences of Three Alkaliphilic Bacillus Strains, Bacillus wakoensis JCM 9140T, Bacillus akibai JCM 9157T, and Bacillus hemicellulosilyticus JCM 9152T.</title>
        <authorList>
            <person name="Yuki M."/>
            <person name="Oshima K."/>
            <person name="Suda W."/>
            <person name="Oshida Y."/>
            <person name="Kitamura K."/>
            <person name="Iida T."/>
            <person name="Hattori M."/>
            <person name="Ohkuma M."/>
        </authorList>
    </citation>
    <scope>NUCLEOTIDE SEQUENCE [LARGE SCALE GENOMIC DNA]</scope>
    <source>
        <strain evidence="5">JCM 9152</strain>
    </source>
</reference>
<comment type="function">
    <text evidence="1">Transcriptional repressor of xylose-utilizing enzymes.</text>
</comment>
<dbReference type="SUPFAM" id="SSF46785">
    <property type="entry name" value="Winged helix' DNA-binding domain"/>
    <property type="match status" value="1"/>
</dbReference>
<keyword evidence="3" id="KW-0859">Xylose metabolism</keyword>
<dbReference type="SUPFAM" id="SSF53067">
    <property type="entry name" value="Actin-like ATPase domain"/>
    <property type="match status" value="1"/>
</dbReference>
<keyword evidence="6" id="KW-1185">Reference proteome</keyword>
<dbReference type="GO" id="GO:0042732">
    <property type="term" value="P:D-xylose metabolic process"/>
    <property type="evidence" value="ECO:0007669"/>
    <property type="project" value="UniProtKB-KW"/>
</dbReference>
<accession>W4QFE1</accession>
<dbReference type="InterPro" id="IPR000600">
    <property type="entry name" value="ROK"/>
</dbReference>
<dbReference type="Proteomes" id="UP000018895">
    <property type="component" value="Unassembled WGS sequence"/>
</dbReference>
<protein>
    <submittedName>
        <fullName evidence="5">Glucokinase</fullName>
    </submittedName>
</protein>
<dbReference type="CDD" id="cd00090">
    <property type="entry name" value="HTH_ARSR"/>
    <property type="match status" value="1"/>
</dbReference>
<dbReference type="InterPro" id="IPR036388">
    <property type="entry name" value="WH-like_DNA-bd_sf"/>
</dbReference>
<dbReference type="InterPro" id="IPR049874">
    <property type="entry name" value="ROK_cs"/>
</dbReference>
<dbReference type="GO" id="GO:0003677">
    <property type="term" value="F:DNA binding"/>
    <property type="evidence" value="ECO:0007669"/>
    <property type="project" value="UniProtKB-KW"/>
</dbReference>
<dbReference type="Gene3D" id="1.10.10.10">
    <property type="entry name" value="Winged helix-like DNA-binding domain superfamily/Winged helix DNA-binding domain"/>
    <property type="match status" value="1"/>
</dbReference>
<dbReference type="Pfam" id="PF13412">
    <property type="entry name" value="HTH_24"/>
    <property type="match status" value="1"/>
</dbReference>
<dbReference type="Pfam" id="PF00480">
    <property type="entry name" value="ROK"/>
    <property type="match status" value="1"/>
</dbReference>
<comment type="caution">
    <text evidence="5">The sequence shown here is derived from an EMBL/GenBank/DDBJ whole genome shotgun (WGS) entry which is preliminary data.</text>
</comment>
<evidence type="ECO:0000256" key="1">
    <source>
        <dbReference type="ARBA" id="ARBA00002486"/>
    </source>
</evidence>
<keyword evidence="5" id="KW-0808">Transferase</keyword>
<keyword evidence="3" id="KW-0119">Carbohydrate metabolism</keyword>
<proteinExistence type="inferred from homology"/>
<dbReference type="RefSeq" id="WP_235715644.1">
    <property type="nucleotide sequence ID" value="NZ_BAUU01000008.1"/>
</dbReference>
<dbReference type="CDD" id="cd24059">
    <property type="entry name" value="ASKHA_NBD_ROK_TM1224-like"/>
    <property type="match status" value="1"/>
</dbReference>